<dbReference type="PROSITE" id="PS50850">
    <property type="entry name" value="MFS"/>
    <property type="match status" value="1"/>
</dbReference>
<evidence type="ECO:0000313" key="4">
    <source>
        <dbReference type="EMBL" id="CAH1159655.1"/>
    </source>
</evidence>
<reference evidence="4" key="2">
    <citation type="submission" date="2022-10" db="EMBL/GenBank/DDBJ databases">
        <authorList>
            <consortium name="ENA_rothamsted_submissions"/>
            <consortium name="culmorum"/>
            <person name="King R."/>
        </authorList>
    </citation>
    <scope>NUCLEOTIDE SEQUENCE</scope>
</reference>
<dbReference type="Pfam" id="PF07690">
    <property type="entry name" value="MFS_1"/>
    <property type="match status" value="1"/>
</dbReference>
<feature type="transmembrane region" description="Helical" evidence="2">
    <location>
        <begin position="174"/>
        <end position="192"/>
    </location>
</feature>
<feature type="transmembrane region" description="Helical" evidence="2">
    <location>
        <begin position="143"/>
        <end position="162"/>
    </location>
</feature>
<dbReference type="InterPro" id="IPR050327">
    <property type="entry name" value="Proton-linked_MCT"/>
</dbReference>
<feature type="transmembrane region" description="Helical" evidence="2">
    <location>
        <begin position="375"/>
        <end position="399"/>
    </location>
</feature>
<evidence type="ECO:0000256" key="2">
    <source>
        <dbReference type="SAM" id="Phobius"/>
    </source>
</evidence>
<keyword evidence="2" id="KW-0472">Membrane</keyword>
<dbReference type="InterPro" id="IPR036259">
    <property type="entry name" value="MFS_trans_sf"/>
</dbReference>
<dbReference type="EMBL" id="OU896709">
    <property type="protein sequence ID" value="CAH1159655.1"/>
    <property type="molecule type" value="Genomic_DNA"/>
</dbReference>
<dbReference type="GO" id="GO:0008028">
    <property type="term" value="F:monocarboxylic acid transmembrane transporter activity"/>
    <property type="evidence" value="ECO:0007669"/>
    <property type="project" value="TreeGrafter"/>
</dbReference>
<feature type="transmembrane region" description="Helical" evidence="2">
    <location>
        <begin position="529"/>
        <end position="553"/>
    </location>
</feature>
<evidence type="ECO:0000256" key="1">
    <source>
        <dbReference type="ARBA" id="ARBA00004141"/>
    </source>
</evidence>
<dbReference type="PANTHER" id="PTHR11360">
    <property type="entry name" value="MONOCARBOXYLATE TRANSPORTER"/>
    <property type="match status" value="1"/>
</dbReference>
<feature type="domain" description="Major facilitator superfamily (MFS) profile" evidence="3">
    <location>
        <begin position="1"/>
        <end position="197"/>
    </location>
</feature>
<comment type="subcellular location">
    <subcellularLocation>
        <location evidence="1">Membrane</location>
        <topology evidence="1">Multi-pass membrane protein</topology>
    </subcellularLocation>
</comment>
<feature type="transmembrane region" description="Helical" evidence="2">
    <location>
        <begin position="464"/>
        <end position="484"/>
    </location>
</feature>
<dbReference type="OrthoDB" id="410267at2759"/>
<keyword evidence="5" id="KW-1185">Reference proteome</keyword>
<proteinExistence type="predicted"/>
<dbReference type="InterPro" id="IPR011701">
    <property type="entry name" value="MFS"/>
</dbReference>
<evidence type="ECO:0000313" key="5">
    <source>
        <dbReference type="Proteomes" id="UP001153737"/>
    </source>
</evidence>
<dbReference type="GO" id="GO:0016020">
    <property type="term" value="C:membrane"/>
    <property type="evidence" value="ECO:0007669"/>
    <property type="project" value="UniProtKB-SubCell"/>
</dbReference>
<gene>
    <name evidence="4" type="ORF">PHAECO_LOCUS7517</name>
</gene>
<name>A0A9P0DIM4_PHACE</name>
<feature type="transmembrane region" description="Helical" evidence="2">
    <location>
        <begin position="15"/>
        <end position="41"/>
    </location>
</feature>
<dbReference type="InterPro" id="IPR020846">
    <property type="entry name" value="MFS_dom"/>
</dbReference>
<organism evidence="4 5">
    <name type="scientific">Phaedon cochleariae</name>
    <name type="common">Mustard beetle</name>
    <dbReference type="NCBI Taxonomy" id="80249"/>
    <lineage>
        <taxon>Eukaryota</taxon>
        <taxon>Metazoa</taxon>
        <taxon>Ecdysozoa</taxon>
        <taxon>Arthropoda</taxon>
        <taxon>Hexapoda</taxon>
        <taxon>Insecta</taxon>
        <taxon>Pterygota</taxon>
        <taxon>Neoptera</taxon>
        <taxon>Endopterygota</taxon>
        <taxon>Coleoptera</taxon>
        <taxon>Polyphaga</taxon>
        <taxon>Cucujiformia</taxon>
        <taxon>Chrysomeloidea</taxon>
        <taxon>Chrysomelidae</taxon>
        <taxon>Chrysomelinae</taxon>
        <taxon>Chrysomelini</taxon>
        <taxon>Phaedon</taxon>
    </lineage>
</organism>
<protein>
    <recommendedName>
        <fullName evidence="3">Major facilitator superfamily (MFS) profile domain-containing protein</fullName>
    </recommendedName>
</protein>
<accession>A0A9P0DIM4</accession>
<reference evidence="4" key="1">
    <citation type="submission" date="2022-01" db="EMBL/GenBank/DDBJ databases">
        <authorList>
            <person name="King R."/>
        </authorList>
    </citation>
    <scope>NUCLEOTIDE SEQUENCE</scope>
</reference>
<sequence length="577" mass="63805">MKNTLVKVCAPDGGYGWIIVFAASLNNFISVPLISNFGLILKDDFHHLGISTTEESFIVNLNSAFGMLAGLVNGPLLNRFGYRKISLAGAFCMSAGIFFLAFAECMTEFVLAYGLMASLGVGLTMSSYTLAISSYFTKKRNRAFGIVMTMAGLGPILMPQIINSLLEHFDTKGVTLILSGIYAQTFIAAILLQPVENHQKKYTYLRKGETILNTEDAQEIGGSDERDEENEDIKDIPVITHKGIYRSKSQIIANISVFQRKDDSITISHDQEGAGIYGIDSSLIGASVMSLESVMLPSSPRQNTKMKYQWWRSASTINLESSLDLFDEHPYKTNGNQGDKIYNELSVRRENTKICKQILDGIVKIFDLTLFKDPIYCSIMIGLSLVIFAEVDFSITIVYILSDLGMDTQEIAEFLSIQGMADIIFRFLAPFIGNSLNQPPRFILALSLIGIVFSRWLFLSIVQIRYYFAIAVALGLMKGIRTVYSTLIIPSYVPLDRLASASGIQMMFNGLFIFGGGSILGYIRQAGGYMPAIIALNCVTSFVVIMWTIEFFITKIGKTSPSGPENLEMSNSLIDKS</sequence>
<dbReference type="Gene3D" id="1.20.1250.20">
    <property type="entry name" value="MFS general substrate transporter like domains"/>
    <property type="match status" value="2"/>
</dbReference>
<dbReference type="AlphaFoldDB" id="A0A9P0DIM4"/>
<feature type="transmembrane region" description="Helical" evidence="2">
    <location>
        <begin position="85"/>
        <end position="103"/>
    </location>
</feature>
<dbReference type="PANTHER" id="PTHR11360:SF237">
    <property type="entry name" value="MONOCARBOXYLATE TRANSPORTER 12-B-LIKE PROTEIN"/>
    <property type="match status" value="1"/>
</dbReference>
<dbReference type="Proteomes" id="UP001153737">
    <property type="component" value="Chromosome 3"/>
</dbReference>
<feature type="transmembrane region" description="Helical" evidence="2">
    <location>
        <begin position="109"/>
        <end position="131"/>
    </location>
</feature>
<keyword evidence="2" id="KW-0812">Transmembrane</keyword>
<dbReference type="SUPFAM" id="SSF103473">
    <property type="entry name" value="MFS general substrate transporter"/>
    <property type="match status" value="1"/>
</dbReference>
<evidence type="ECO:0000259" key="3">
    <source>
        <dbReference type="PROSITE" id="PS50850"/>
    </source>
</evidence>
<keyword evidence="2" id="KW-1133">Transmembrane helix</keyword>
<feature type="transmembrane region" description="Helical" evidence="2">
    <location>
        <begin position="441"/>
        <end position="458"/>
    </location>
</feature>
<feature type="transmembrane region" description="Helical" evidence="2">
    <location>
        <begin position="504"/>
        <end position="523"/>
    </location>
</feature>